<feature type="transmembrane region" description="Helical" evidence="1">
    <location>
        <begin position="211"/>
        <end position="236"/>
    </location>
</feature>
<feature type="transmembrane region" description="Helical" evidence="1">
    <location>
        <begin position="90"/>
        <end position="113"/>
    </location>
</feature>
<dbReference type="NCBIfam" id="TIGR03732">
    <property type="entry name" value="lanti_perm_MutE"/>
    <property type="match status" value="1"/>
</dbReference>
<accession>A0A850ED55</accession>
<keyword evidence="1" id="KW-1133">Transmembrane helix</keyword>
<evidence type="ECO:0000313" key="3">
    <source>
        <dbReference type="Proteomes" id="UP000564806"/>
    </source>
</evidence>
<dbReference type="Pfam" id="PF12730">
    <property type="entry name" value="ABC2_membrane_4"/>
    <property type="match status" value="1"/>
</dbReference>
<dbReference type="CDD" id="cd21807">
    <property type="entry name" value="ABC-2_lan_permease_MutE_EpiE-like"/>
    <property type="match status" value="1"/>
</dbReference>
<keyword evidence="1" id="KW-0812">Transmembrane</keyword>
<sequence length="245" mass="27237">MNKLLQYMLVEKLKLKRTFAPRMTWLMPALTLLIAFLLMGGRLFQTGAYNWWYVIMLPGATTLFCTLVVQKDANMKFQGVLALPVDPRKLWLGKALLCMVWLLTVCLIFFVGAMLGGLWLGQTILPAQGLMASVLLAVTFAWQIPLCLFLAVTCGMFITILINLAGSIVLGILFATREIWWVVPYAIPIRLMCPVLEILPNGIPAEAGDPLLAWGVILPGVLESLALCGVLLWLTAQWFSKREAL</sequence>
<evidence type="ECO:0000313" key="2">
    <source>
        <dbReference type="EMBL" id="NUU59135.1"/>
    </source>
</evidence>
<dbReference type="Proteomes" id="UP000564806">
    <property type="component" value="Unassembled WGS sequence"/>
</dbReference>
<dbReference type="InterPro" id="IPR021205">
    <property type="entry name" value="Lanti_perm_SpaE/MutE/EpiE-like"/>
</dbReference>
<feature type="transmembrane region" description="Helical" evidence="1">
    <location>
        <begin position="148"/>
        <end position="173"/>
    </location>
</feature>
<dbReference type="AlphaFoldDB" id="A0A850ED55"/>
<protein>
    <submittedName>
        <fullName evidence="2">Lantibiotic immunity ABC transporter MutE/EpiE family permease subunit</fullName>
    </submittedName>
</protein>
<proteinExistence type="predicted"/>
<feature type="transmembrane region" description="Helical" evidence="1">
    <location>
        <begin position="20"/>
        <end position="39"/>
    </location>
</feature>
<feature type="transmembrane region" description="Helical" evidence="1">
    <location>
        <begin position="51"/>
        <end position="69"/>
    </location>
</feature>
<comment type="caution">
    <text evidence="2">The sequence shown here is derived from an EMBL/GenBank/DDBJ whole genome shotgun (WGS) entry which is preliminary data.</text>
</comment>
<name>A0A850ED55_9BACL</name>
<evidence type="ECO:0000256" key="1">
    <source>
        <dbReference type="SAM" id="Phobius"/>
    </source>
</evidence>
<keyword evidence="3" id="KW-1185">Reference proteome</keyword>
<reference evidence="2" key="1">
    <citation type="submission" date="2020-06" db="EMBL/GenBank/DDBJ databases">
        <title>Paenibacillus sp. nov., isolated from soil.</title>
        <authorList>
            <person name="Seo Y.L."/>
        </authorList>
    </citation>
    <scope>NUCLEOTIDE SEQUENCE [LARGE SCALE GENOMIC DNA]</scope>
    <source>
        <strain evidence="2">JW14</strain>
    </source>
</reference>
<keyword evidence="1" id="KW-0472">Membrane</keyword>
<dbReference type="EMBL" id="JABWCS010000179">
    <property type="protein sequence ID" value="NUU59135.1"/>
    <property type="molecule type" value="Genomic_DNA"/>
</dbReference>
<organism evidence="2 3">
    <name type="scientific">Paenibacillus agri</name>
    <dbReference type="NCBI Taxonomy" id="2744309"/>
    <lineage>
        <taxon>Bacteria</taxon>
        <taxon>Bacillati</taxon>
        <taxon>Bacillota</taxon>
        <taxon>Bacilli</taxon>
        <taxon>Bacillales</taxon>
        <taxon>Paenibacillaceae</taxon>
        <taxon>Paenibacillus</taxon>
    </lineage>
</organism>
<dbReference type="RefSeq" id="WP_175369837.1">
    <property type="nucleotide sequence ID" value="NZ_JABWCS010000179.1"/>
</dbReference>
<gene>
    <name evidence="2" type="ORF">HPT30_01895</name>
</gene>
<feature type="transmembrane region" description="Helical" evidence="1">
    <location>
        <begin position="119"/>
        <end position="141"/>
    </location>
</feature>